<dbReference type="RefSeq" id="WP_307185849.1">
    <property type="nucleotide sequence ID" value="NZ_JAUTBA010000001.1"/>
</dbReference>
<evidence type="ECO:0008006" key="3">
    <source>
        <dbReference type="Google" id="ProtNLM"/>
    </source>
</evidence>
<proteinExistence type="predicted"/>
<dbReference type="Proteomes" id="UP001244640">
    <property type="component" value="Unassembled WGS sequence"/>
</dbReference>
<evidence type="ECO:0000313" key="2">
    <source>
        <dbReference type="Proteomes" id="UP001244640"/>
    </source>
</evidence>
<dbReference type="EMBL" id="JAUTBA010000001">
    <property type="protein sequence ID" value="MDQ1150154.1"/>
    <property type="molecule type" value="Genomic_DNA"/>
</dbReference>
<keyword evidence="2" id="KW-1185">Reference proteome</keyword>
<accession>A0ABU0U5C2</accession>
<comment type="caution">
    <text evidence="1">The sequence shown here is derived from an EMBL/GenBank/DDBJ whole genome shotgun (WGS) entry which is preliminary data.</text>
</comment>
<organism evidence="1 2">
    <name type="scientific">Sphingobacterium zeae</name>
    <dbReference type="NCBI Taxonomy" id="1776859"/>
    <lineage>
        <taxon>Bacteria</taxon>
        <taxon>Pseudomonadati</taxon>
        <taxon>Bacteroidota</taxon>
        <taxon>Sphingobacteriia</taxon>
        <taxon>Sphingobacteriales</taxon>
        <taxon>Sphingobacteriaceae</taxon>
        <taxon>Sphingobacterium</taxon>
    </lineage>
</organism>
<sequence>MSLESTFIRNVLKEEGQRLKRNAGKAISREVKFHTKRLLDERTVKVLDTPASGGTLVYTVPVYNRLLDIKQERKKKSGIGTSLRSLRIYNRFVYGAYYSIAFRVANDFTDEVKAQIRQIGGANG</sequence>
<gene>
    <name evidence="1" type="ORF">QE382_002138</name>
</gene>
<reference evidence="1 2" key="1">
    <citation type="submission" date="2023-07" db="EMBL/GenBank/DDBJ databases">
        <title>Functional and genomic diversity of the sorghum phyllosphere microbiome.</title>
        <authorList>
            <person name="Shade A."/>
        </authorList>
    </citation>
    <scope>NUCLEOTIDE SEQUENCE [LARGE SCALE GENOMIC DNA]</scope>
    <source>
        <strain evidence="1 2">SORGH_AS_0892</strain>
    </source>
</reference>
<name>A0ABU0U5C2_9SPHI</name>
<protein>
    <recommendedName>
        <fullName evidence="3">HK97 gp10 family phage protein</fullName>
    </recommendedName>
</protein>
<evidence type="ECO:0000313" key="1">
    <source>
        <dbReference type="EMBL" id="MDQ1150154.1"/>
    </source>
</evidence>